<protein>
    <submittedName>
        <fullName evidence="1">Putative Gce</fullName>
    </submittedName>
</protein>
<keyword evidence="2" id="KW-1185">Reference proteome</keyword>
<reference evidence="1 2" key="1">
    <citation type="submission" date="2016-03" db="EMBL/GenBank/DDBJ databases">
        <title>EvidentialGene: Evidence-directed Construction of Genes on Genomes.</title>
        <authorList>
            <person name="Gilbert D.G."/>
            <person name="Choi J.-H."/>
            <person name="Mockaitis K."/>
            <person name="Colbourne J."/>
            <person name="Pfrender M."/>
        </authorList>
    </citation>
    <scope>NUCLEOTIDE SEQUENCE [LARGE SCALE GENOMIC DNA]</scope>
    <source>
        <strain evidence="1 2">Xinb3</strain>
        <tissue evidence="1">Complete organism</tissue>
    </source>
</reference>
<evidence type="ECO:0000313" key="2">
    <source>
        <dbReference type="Proteomes" id="UP000076858"/>
    </source>
</evidence>
<dbReference type="InterPro" id="IPR000014">
    <property type="entry name" value="PAS"/>
</dbReference>
<dbReference type="InterPro" id="IPR050933">
    <property type="entry name" value="Circadian_TF"/>
</dbReference>
<organism evidence="1 2">
    <name type="scientific">Daphnia magna</name>
    <dbReference type="NCBI Taxonomy" id="35525"/>
    <lineage>
        <taxon>Eukaryota</taxon>
        <taxon>Metazoa</taxon>
        <taxon>Ecdysozoa</taxon>
        <taxon>Arthropoda</taxon>
        <taxon>Crustacea</taxon>
        <taxon>Branchiopoda</taxon>
        <taxon>Diplostraca</taxon>
        <taxon>Cladocera</taxon>
        <taxon>Anomopoda</taxon>
        <taxon>Daphniidae</taxon>
        <taxon>Daphnia</taxon>
    </lineage>
</organism>
<dbReference type="EMBL" id="LRGB01000568">
    <property type="protein sequence ID" value="KZS17921.1"/>
    <property type="molecule type" value="Genomic_DNA"/>
</dbReference>
<dbReference type="SUPFAM" id="SSF55785">
    <property type="entry name" value="PYP-like sensor domain (PAS domain)"/>
    <property type="match status" value="2"/>
</dbReference>
<name>A0A0N8CH51_9CRUS</name>
<dbReference type="CDD" id="cd00130">
    <property type="entry name" value="PAS"/>
    <property type="match status" value="2"/>
</dbReference>
<comment type="caution">
    <text evidence="1">The sequence shown here is derived from an EMBL/GenBank/DDBJ whole genome shotgun (WGS) entry which is preliminary data.</text>
</comment>
<dbReference type="PANTHER" id="PTHR23042">
    <property type="entry name" value="CIRCADIAN PROTEIN CLOCK/ARNT/BMAL/PAS"/>
    <property type="match status" value="1"/>
</dbReference>
<sequence>MNTDYDFNYIQCNLTNGSYVLVEEKQTSKKAWQKFLRVVTINGENFTDTTSPRGYAVCRSCGEIHRLGPRGGTTELEQHSCPVAVTVDDSASRLAEKKHSKNQTEKDRKDEITALIKDMASLVMGQEKENVHLQELTRARLTRACLSEIPRTIIQFYTDGKSPTERPLSFYEELQTQLDLLTERVFEARCEAHRESQQAVVYSAIKQVQYSTDSMQIGTPNLHLGLSYSTADEKIIDITWVSTDVKSTLGFDRINMIGRNLSELVHPDDYAEVVGSLFNRSDHDFSFPECRVTEPIRHRSKTAPVYKMVFLTGYIRECIRTSREKSSQPDKQMVTSPRRNSSWPRLASFIHIYTYYQYMTLHSLDGMIIQSDKRITMVAGYTCDEVINKSAHDFIREDALPIVSQAQYNWLHEGRENYTCYPLKAKHQGMIIYVRSRGEFVFFRDSATNELVKGFILNNARIHEEEYKKEVSKPQVQENSSSESLSSMEDGFEASFISSIAVDENYENFFNEANNFLSSTSISHPLDTACNDSMWPMHYVNQGESPSYQQVNGWI</sequence>
<dbReference type="PROSITE" id="PS50112">
    <property type="entry name" value="PAS"/>
    <property type="match status" value="1"/>
</dbReference>
<dbReference type="InterPro" id="IPR035965">
    <property type="entry name" value="PAS-like_dom_sf"/>
</dbReference>
<dbReference type="STRING" id="35525.A0A0N8CH51"/>
<dbReference type="AlphaFoldDB" id="A0A0N8CH51"/>
<dbReference type="Gene3D" id="3.30.450.20">
    <property type="entry name" value="PAS domain"/>
    <property type="match status" value="2"/>
</dbReference>
<evidence type="ECO:0000313" key="1">
    <source>
        <dbReference type="EMBL" id="KZS17921.1"/>
    </source>
</evidence>
<gene>
    <name evidence="1" type="ORF">APZ42_015893</name>
</gene>
<dbReference type="Pfam" id="PF14598">
    <property type="entry name" value="PAS_11"/>
    <property type="match status" value="1"/>
</dbReference>
<dbReference type="Proteomes" id="UP000076858">
    <property type="component" value="Unassembled WGS sequence"/>
</dbReference>
<accession>A0A0N8CH51</accession>
<proteinExistence type="predicted"/>